<dbReference type="RefSeq" id="WP_290246233.1">
    <property type="nucleotide sequence ID" value="NZ_JAUFQT010000001.1"/>
</dbReference>
<dbReference type="PROSITE" id="PS50937">
    <property type="entry name" value="HTH_MERR_2"/>
    <property type="match status" value="1"/>
</dbReference>
<organism evidence="3 4">
    <name type="scientific">Echinicola jeungdonensis</name>
    <dbReference type="NCBI Taxonomy" id="709343"/>
    <lineage>
        <taxon>Bacteria</taxon>
        <taxon>Pseudomonadati</taxon>
        <taxon>Bacteroidota</taxon>
        <taxon>Cytophagia</taxon>
        <taxon>Cytophagales</taxon>
        <taxon>Cyclobacteriaceae</taxon>
        <taxon>Echinicola</taxon>
    </lineage>
</organism>
<accession>A0ABV5J1I0</accession>
<dbReference type="Pfam" id="PF13411">
    <property type="entry name" value="MerR_1"/>
    <property type="match status" value="1"/>
</dbReference>
<dbReference type="PANTHER" id="PTHR30204">
    <property type="entry name" value="REDOX-CYCLING DRUG-SENSING TRANSCRIPTIONAL ACTIVATOR SOXR"/>
    <property type="match status" value="1"/>
</dbReference>
<sequence length="122" mass="14233">MPYKEREIEKKYYSIGEVAEKFSVATSLIRYWEGEFDIIKPKKDKKGNRRFTKDDIEKIGLIFHLVKEKGYTLQGAQEIIKKDQYEISDKAGMVNRLNQIKSFLIEIRDQLNVGEQGGNTTL</sequence>
<evidence type="ECO:0000256" key="1">
    <source>
        <dbReference type="ARBA" id="ARBA00023125"/>
    </source>
</evidence>
<protein>
    <submittedName>
        <fullName evidence="3">MerR family transcriptional regulator</fullName>
    </submittedName>
</protein>
<evidence type="ECO:0000259" key="2">
    <source>
        <dbReference type="PROSITE" id="PS50937"/>
    </source>
</evidence>
<dbReference type="InterPro" id="IPR000551">
    <property type="entry name" value="MerR-type_HTH_dom"/>
</dbReference>
<comment type="caution">
    <text evidence="3">The sequence shown here is derived from an EMBL/GenBank/DDBJ whole genome shotgun (WGS) entry which is preliminary data.</text>
</comment>
<dbReference type="PANTHER" id="PTHR30204:SF15">
    <property type="entry name" value="BLL5018 PROTEIN"/>
    <property type="match status" value="1"/>
</dbReference>
<dbReference type="SMART" id="SM00422">
    <property type="entry name" value="HTH_MERR"/>
    <property type="match status" value="1"/>
</dbReference>
<gene>
    <name evidence="3" type="ORF">ACFFUR_00985</name>
</gene>
<name>A0ABV5J1I0_9BACT</name>
<evidence type="ECO:0000313" key="3">
    <source>
        <dbReference type="EMBL" id="MFB9210367.1"/>
    </source>
</evidence>
<reference evidence="3 4" key="1">
    <citation type="submission" date="2024-09" db="EMBL/GenBank/DDBJ databases">
        <authorList>
            <person name="Sun Q."/>
            <person name="Mori K."/>
        </authorList>
    </citation>
    <scope>NUCLEOTIDE SEQUENCE [LARGE SCALE GENOMIC DNA]</scope>
    <source>
        <strain evidence="3 4">CECT 7682</strain>
    </source>
</reference>
<dbReference type="SUPFAM" id="SSF46955">
    <property type="entry name" value="Putative DNA-binding domain"/>
    <property type="match status" value="1"/>
</dbReference>
<keyword evidence="4" id="KW-1185">Reference proteome</keyword>
<evidence type="ECO:0000313" key="4">
    <source>
        <dbReference type="Proteomes" id="UP001589654"/>
    </source>
</evidence>
<feature type="domain" description="HTH merR-type" evidence="2">
    <location>
        <begin position="12"/>
        <end position="82"/>
    </location>
</feature>
<dbReference type="InterPro" id="IPR047057">
    <property type="entry name" value="MerR_fam"/>
</dbReference>
<keyword evidence="1" id="KW-0238">DNA-binding</keyword>
<dbReference type="EMBL" id="JBHMEW010000007">
    <property type="protein sequence ID" value="MFB9210367.1"/>
    <property type="molecule type" value="Genomic_DNA"/>
</dbReference>
<proteinExistence type="predicted"/>
<dbReference type="Gene3D" id="1.10.1660.10">
    <property type="match status" value="1"/>
</dbReference>
<dbReference type="Proteomes" id="UP001589654">
    <property type="component" value="Unassembled WGS sequence"/>
</dbReference>
<dbReference type="InterPro" id="IPR009061">
    <property type="entry name" value="DNA-bd_dom_put_sf"/>
</dbReference>